<dbReference type="InterPro" id="IPR050601">
    <property type="entry name" value="CPA3_antiporter_subunitC"/>
</dbReference>
<evidence type="ECO:0000256" key="1">
    <source>
        <dbReference type="ARBA" id="ARBA00004651"/>
    </source>
</evidence>
<protein>
    <submittedName>
        <fullName evidence="8">Na+/H+ antiporter subunit C</fullName>
    </submittedName>
</protein>
<keyword evidence="6 7" id="KW-0472">Membrane</keyword>
<dbReference type="Proteomes" id="UP000262073">
    <property type="component" value="Chromosome"/>
</dbReference>
<sequence>MTTYLLGHLNYWLIIGVMMIGMFTMMSSPNLMKKLAGLSMFQTAVILFYVSIGKVEDGTAPIITETATRYANPLPQVLMLTAIVVGVATMALGFALIIRIRRAYNSMEEDDIHLQIQREELD</sequence>
<evidence type="ECO:0000313" key="8">
    <source>
        <dbReference type="EMBL" id="AXR07096.1"/>
    </source>
</evidence>
<keyword evidence="4 7" id="KW-0812">Transmembrane</keyword>
<dbReference type="NCBIfam" id="NF005624">
    <property type="entry name" value="PRK07375.2-3"/>
    <property type="match status" value="1"/>
</dbReference>
<comment type="subcellular location">
    <subcellularLocation>
        <location evidence="1">Cell membrane</location>
        <topology evidence="1">Multi-pass membrane protein</topology>
    </subcellularLocation>
</comment>
<dbReference type="GO" id="GO:0005886">
    <property type="term" value="C:plasma membrane"/>
    <property type="evidence" value="ECO:0007669"/>
    <property type="project" value="UniProtKB-SubCell"/>
</dbReference>
<dbReference type="AlphaFoldDB" id="A0A346NNI9"/>
<proteinExistence type="inferred from homology"/>
<dbReference type="OrthoDB" id="9799219at2"/>
<dbReference type="KEGG" id="salm:D0Y50_12495"/>
<feature type="transmembrane region" description="Helical" evidence="7">
    <location>
        <begin position="77"/>
        <end position="98"/>
    </location>
</feature>
<dbReference type="Gene3D" id="1.10.287.3510">
    <property type="match status" value="1"/>
</dbReference>
<feature type="transmembrane region" description="Helical" evidence="7">
    <location>
        <begin position="6"/>
        <end position="23"/>
    </location>
</feature>
<dbReference type="PANTHER" id="PTHR34583:SF2">
    <property type="entry name" value="ANTIPORTER SUBUNIT MNHC2-RELATED"/>
    <property type="match status" value="1"/>
</dbReference>
<dbReference type="PANTHER" id="PTHR34583">
    <property type="entry name" value="ANTIPORTER SUBUNIT MNHC2-RELATED"/>
    <property type="match status" value="1"/>
</dbReference>
<keyword evidence="5 7" id="KW-1133">Transmembrane helix</keyword>
<organism evidence="8 9">
    <name type="scientific">Salinimonas sediminis</name>
    <dbReference type="NCBI Taxonomy" id="2303538"/>
    <lineage>
        <taxon>Bacteria</taxon>
        <taxon>Pseudomonadati</taxon>
        <taxon>Pseudomonadota</taxon>
        <taxon>Gammaproteobacteria</taxon>
        <taxon>Alteromonadales</taxon>
        <taxon>Alteromonadaceae</taxon>
        <taxon>Alteromonas/Salinimonas group</taxon>
        <taxon>Salinimonas</taxon>
    </lineage>
</organism>
<keyword evidence="3" id="KW-1003">Cell membrane</keyword>
<keyword evidence="9" id="KW-1185">Reference proteome</keyword>
<evidence type="ECO:0000256" key="3">
    <source>
        <dbReference type="ARBA" id="ARBA00022475"/>
    </source>
</evidence>
<name>A0A346NNI9_9ALTE</name>
<evidence type="ECO:0000256" key="5">
    <source>
        <dbReference type="ARBA" id="ARBA00022989"/>
    </source>
</evidence>
<evidence type="ECO:0000313" key="9">
    <source>
        <dbReference type="Proteomes" id="UP000262073"/>
    </source>
</evidence>
<reference evidence="8 9" key="1">
    <citation type="submission" date="2018-08" db="EMBL/GenBank/DDBJ databases">
        <title>Salinimonas sediminis sp. nov., a piezophilic bacterium isolated from a deep-sea sediment sample from the New Britain Trench.</title>
        <authorList>
            <person name="Cao J."/>
        </authorList>
    </citation>
    <scope>NUCLEOTIDE SEQUENCE [LARGE SCALE GENOMIC DNA]</scope>
    <source>
        <strain evidence="8 9">N102</strain>
    </source>
</reference>
<dbReference type="Pfam" id="PF00420">
    <property type="entry name" value="Oxidored_q2"/>
    <property type="match status" value="1"/>
</dbReference>
<evidence type="ECO:0000256" key="6">
    <source>
        <dbReference type="ARBA" id="ARBA00023136"/>
    </source>
</evidence>
<dbReference type="EMBL" id="CP031769">
    <property type="protein sequence ID" value="AXR07096.1"/>
    <property type="molecule type" value="Genomic_DNA"/>
</dbReference>
<dbReference type="RefSeq" id="WP_108568310.1">
    <property type="nucleotide sequence ID" value="NZ_CP031769.1"/>
</dbReference>
<evidence type="ECO:0000256" key="7">
    <source>
        <dbReference type="SAM" id="Phobius"/>
    </source>
</evidence>
<evidence type="ECO:0000256" key="4">
    <source>
        <dbReference type="ARBA" id="ARBA00022692"/>
    </source>
</evidence>
<dbReference type="InterPro" id="IPR039428">
    <property type="entry name" value="NUOK/Mnh_C1-like"/>
</dbReference>
<accession>A0A346NNI9</accession>
<evidence type="ECO:0000256" key="2">
    <source>
        <dbReference type="ARBA" id="ARBA00010388"/>
    </source>
</evidence>
<gene>
    <name evidence="8" type="ORF">D0Y50_12495</name>
</gene>
<comment type="similarity">
    <text evidence="2">Belongs to the CPA3 antiporters (TC 2.A.63) subunit C family.</text>
</comment>